<dbReference type="InterPro" id="IPR050907">
    <property type="entry name" value="SRSF"/>
</dbReference>
<dbReference type="AlphaFoldDB" id="A0A4S4N373"/>
<gene>
    <name evidence="4" type="ORF">EUX98_g796</name>
</gene>
<dbReference type="PANTHER" id="PTHR23147">
    <property type="entry name" value="SERINE/ARGININE RICH SPLICING FACTOR"/>
    <property type="match status" value="1"/>
</dbReference>
<evidence type="ECO:0000313" key="5">
    <source>
        <dbReference type="Proteomes" id="UP000308730"/>
    </source>
</evidence>
<dbReference type="Pfam" id="PF00076">
    <property type="entry name" value="RRM_1"/>
    <property type="match status" value="1"/>
</dbReference>
<dbReference type="OrthoDB" id="410044at2759"/>
<feature type="compositionally biased region" description="Low complexity" evidence="2">
    <location>
        <begin position="722"/>
        <end position="736"/>
    </location>
</feature>
<evidence type="ECO:0000256" key="1">
    <source>
        <dbReference type="PROSITE-ProRule" id="PRU00176"/>
    </source>
</evidence>
<feature type="compositionally biased region" description="Polar residues" evidence="2">
    <location>
        <begin position="318"/>
        <end position="330"/>
    </location>
</feature>
<dbReference type="InterPro" id="IPR035979">
    <property type="entry name" value="RBD_domain_sf"/>
</dbReference>
<dbReference type="InterPro" id="IPR012677">
    <property type="entry name" value="Nucleotide-bd_a/b_plait_sf"/>
</dbReference>
<organism evidence="4 5">
    <name type="scientific">Antrodiella citrinella</name>
    <dbReference type="NCBI Taxonomy" id="2447956"/>
    <lineage>
        <taxon>Eukaryota</taxon>
        <taxon>Fungi</taxon>
        <taxon>Dikarya</taxon>
        <taxon>Basidiomycota</taxon>
        <taxon>Agaricomycotina</taxon>
        <taxon>Agaricomycetes</taxon>
        <taxon>Polyporales</taxon>
        <taxon>Steccherinaceae</taxon>
        <taxon>Antrodiella</taxon>
    </lineage>
</organism>
<dbReference type="GO" id="GO:0003723">
    <property type="term" value="F:RNA binding"/>
    <property type="evidence" value="ECO:0007669"/>
    <property type="project" value="UniProtKB-UniRule"/>
</dbReference>
<keyword evidence="5" id="KW-1185">Reference proteome</keyword>
<reference evidence="4 5" key="1">
    <citation type="submission" date="2019-02" db="EMBL/GenBank/DDBJ databases">
        <title>Genome sequencing of the rare red list fungi Antrodiella citrinella (Flaviporus citrinellus).</title>
        <authorList>
            <person name="Buettner E."/>
            <person name="Kellner H."/>
        </authorList>
    </citation>
    <scope>NUCLEOTIDE SEQUENCE [LARGE SCALE GENOMIC DNA]</scope>
    <source>
        <strain evidence="4 5">DSM 108506</strain>
    </source>
</reference>
<dbReference type="InterPro" id="IPR000504">
    <property type="entry name" value="RRM_dom"/>
</dbReference>
<keyword evidence="1" id="KW-0694">RNA-binding</keyword>
<comment type="caution">
    <text evidence="4">The sequence shown here is derived from an EMBL/GenBank/DDBJ whole genome shotgun (WGS) entry which is preliminary data.</text>
</comment>
<dbReference type="SMART" id="SM00360">
    <property type="entry name" value="RRM"/>
    <property type="match status" value="1"/>
</dbReference>
<feature type="compositionally biased region" description="Polar residues" evidence="2">
    <location>
        <begin position="465"/>
        <end position="489"/>
    </location>
</feature>
<protein>
    <recommendedName>
        <fullName evidence="3">RRM domain-containing protein</fullName>
    </recommendedName>
</protein>
<feature type="region of interest" description="Disordered" evidence="2">
    <location>
        <begin position="661"/>
        <end position="749"/>
    </location>
</feature>
<dbReference type="SUPFAM" id="SSF54928">
    <property type="entry name" value="RNA-binding domain, RBD"/>
    <property type="match status" value="1"/>
</dbReference>
<feature type="region of interest" description="Disordered" evidence="2">
    <location>
        <begin position="308"/>
        <end position="331"/>
    </location>
</feature>
<accession>A0A4S4N373</accession>
<sequence length="894" mass="98065">MPHDASIFVGSLPSHIDHNELTSLLSEHLADYPEDAQSAAKLIDALQSSPPRPFIGRYLRFEPARAFRTLLVSYRAPTQFVRGKSVPHDGPSGPSPSEGQVITLEPATAMRVFRPHTSKYLAITYNDEAKAFHPQASGYIDPSQSASDPFAGEGISLIPLKYDAETLCRLAAAFGPTEHFGEFVPGNDAEEGRSEMERIHPHDAPRSANMASKVWEIKWKHREDCVSALMTLRRIPHITVTWAHHQFNPFPGSETHLSSPNVTPVPRLGPFASPHRRGPLQSYQAGSPSEYQRLNSIRTSFSQGYGAESSPVPFKMSPSASQPTKFQVSPGSGGFAPTFAGSQYPTLLSRDSIQNHVGDAGLVVTPRWSDSDFPPLHTASGFGGFQQTGGPLSDDGSEHLVSPSPSSSLFVQPATPVPPDIIQAAPSMETEDVLEQSRSGSSPTLYRQLEVDLGQDVTVPPTPEHTVSTLTPVTPNSQTYPLTPPQSATHAADPDDLEDVFHSTPYNMTPNKASHDGRPKYQPDGPRQFDPFTIFVGGLDMYGTITWDEVKLRSIFGKYGEIEEVQIVRPLTKRSAFAFIRYKIPDAGARAVAEEHNRLHEGYQIRVQLRENNHSRGPWKFARGRRPLCAPDSMYSLNTTLSPGRGDDISTRNSADTLYTQSRQNSQDGISPRPHVGSTDSISGPPGLSSWASQTALAYNLPSPDTPSQTKERPTYHPVRASSTSTTTTSVSPSPSALGHPHGQNPMNGAVPQYPFPPMNMSYYPSQQWMQPYPPYGYLPLMPHGYMHCPQPPYASTPDGSGYPSAHGGWVAVNEAHKNQPTVIQREQSPLHAYPQHATQPPLRPTGFMQGEQGLIPVYQPDALNRYMSTAPYTRFFIYGIYSFFKSLPTFCAP</sequence>
<dbReference type="EMBL" id="SGPM01000006">
    <property type="protein sequence ID" value="THH33442.1"/>
    <property type="molecule type" value="Genomic_DNA"/>
</dbReference>
<dbReference type="Gene3D" id="3.30.70.330">
    <property type="match status" value="1"/>
</dbReference>
<feature type="region of interest" description="Disordered" evidence="2">
    <location>
        <begin position="379"/>
        <end position="412"/>
    </location>
</feature>
<evidence type="ECO:0000259" key="3">
    <source>
        <dbReference type="PROSITE" id="PS50102"/>
    </source>
</evidence>
<evidence type="ECO:0000256" key="2">
    <source>
        <dbReference type="SAM" id="MobiDB-lite"/>
    </source>
</evidence>
<name>A0A4S4N373_9APHY</name>
<proteinExistence type="predicted"/>
<feature type="domain" description="RRM" evidence="3">
    <location>
        <begin position="532"/>
        <end position="612"/>
    </location>
</feature>
<dbReference type="PROSITE" id="PS50102">
    <property type="entry name" value="RRM"/>
    <property type="match status" value="1"/>
</dbReference>
<evidence type="ECO:0000313" key="4">
    <source>
        <dbReference type="EMBL" id="THH33442.1"/>
    </source>
</evidence>
<feature type="region of interest" description="Disordered" evidence="2">
    <location>
        <begin position="457"/>
        <end position="493"/>
    </location>
</feature>
<dbReference type="Proteomes" id="UP000308730">
    <property type="component" value="Unassembled WGS sequence"/>
</dbReference>